<organism evidence="1 2">
    <name type="scientific">Vararia minispora EC-137</name>
    <dbReference type="NCBI Taxonomy" id="1314806"/>
    <lineage>
        <taxon>Eukaryota</taxon>
        <taxon>Fungi</taxon>
        <taxon>Dikarya</taxon>
        <taxon>Basidiomycota</taxon>
        <taxon>Agaricomycotina</taxon>
        <taxon>Agaricomycetes</taxon>
        <taxon>Russulales</taxon>
        <taxon>Lachnocladiaceae</taxon>
        <taxon>Vararia</taxon>
    </lineage>
</organism>
<gene>
    <name evidence="1" type="ORF">K488DRAFT_81671</name>
</gene>
<protein>
    <submittedName>
        <fullName evidence="1">Uncharacterized protein</fullName>
    </submittedName>
</protein>
<dbReference type="Proteomes" id="UP000814128">
    <property type="component" value="Unassembled WGS sequence"/>
</dbReference>
<proteinExistence type="predicted"/>
<comment type="caution">
    <text evidence="1">The sequence shown here is derived from an EMBL/GenBank/DDBJ whole genome shotgun (WGS) entry which is preliminary data.</text>
</comment>
<evidence type="ECO:0000313" key="1">
    <source>
        <dbReference type="EMBL" id="KAI0036929.1"/>
    </source>
</evidence>
<name>A0ACB8QYL7_9AGAM</name>
<keyword evidence="2" id="KW-1185">Reference proteome</keyword>
<reference evidence="1" key="1">
    <citation type="submission" date="2021-02" db="EMBL/GenBank/DDBJ databases">
        <authorList>
            <consortium name="DOE Joint Genome Institute"/>
            <person name="Ahrendt S."/>
            <person name="Looney B.P."/>
            <person name="Miyauchi S."/>
            <person name="Morin E."/>
            <person name="Drula E."/>
            <person name="Courty P.E."/>
            <person name="Chicoki N."/>
            <person name="Fauchery L."/>
            <person name="Kohler A."/>
            <person name="Kuo A."/>
            <person name="Labutti K."/>
            <person name="Pangilinan J."/>
            <person name="Lipzen A."/>
            <person name="Riley R."/>
            <person name="Andreopoulos W."/>
            <person name="He G."/>
            <person name="Johnson J."/>
            <person name="Barry K.W."/>
            <person name="Grigoriev I.V."/>
            <person name="Nagy L."/>
            <person name="Hibbett D."/>
            <person name="Henrissat B."/>
            <person name="Matheny P.B."/>
            <person name="Labbe J."/>
            <person name="Martin F."/>
        </authorList>
    </citation>
    <scope>NUCLEOTIDE SEQUENCE</scope>
    <source>
        <strain evidence="1">EC-137</strain>
    </source>
</reference>
<dbReference type="EMBL" id="MU273467">
    <property type="protein sequence ID" value="KAI0036929.1"/>
    <property type="molecule type" value="Genomic_DNA"/>
</dbReference>
<sequence length="440" mass="48658">MDASALSITDNTSVKTGKSASSFCGVAPECIDDIEKTIHPSREIRWIHPNGVKEWVQEFRKHASAYEEKVELFIPSSDHQSDAIGRLFEDRAAIAEQFFKPASLDALRQHTQADRFTKCIDESNPVPEWFLPNFPRFLDVVTQVIALSPAGRNRKGSELDWRRLWELVTKEVLGALEIYTSSKNTTTCRLYRPYAYGPAKCMPSGECIIRLPLVDQAFRATCDGLLFIEIPNFFIGLSPGEVGLLDLFSTVRDGDSTKPAPSSVNLTPTCQDAFVGIFTNEFKTHEAEPGLNQLRLYLTAMVKYLAVLGITDFPVYGVVTEGSIGRLVQAWGHKVNESDDIHVRIVDLHCAEFDLATVEGGLRYAYFLARVVHDDVPKLVKLVKAGKDDFTKRVKAADSSLQWNMFQVHGCDDEGGKTGETGGDDGGNSKSDDGAGAKSR</sequence>
<reference evidence="1" key="2">
    <citation type="journal article" date="2022" name="New Phytol.">
        <title>Evolutionary transition to the ectomycorrhizal habit in the genomes of a hyperdiverse lineage of mushroom-forming fungi.</title>
        <authorList>
            <person name="Looney B."/>
            <person name="Miyauchi S."/>
            <person name="Morin E."/>
            <person name="Drula E."/>
            <person name="Courty P.E."/>
            <person name="Kohler A."/>
            <person name="Kuo A."/>
            <person name="LaButti K."/>
            <person name="Pangilinan J."/>
            <person name="Lipzen A."/>
            <person name="Riley R."/>
            <person name="Andreopoulos W."/>
            <person name="He G."/>
            <person name="Johnson J."/>
            <person name="Nolan M."/>
            <person name="Tritt A."/>
            <person name="Barry K.W."/>
            <person name="Grigoriev I.V."/>
            <person name="Nagy L.G."/>
            <person name="Hibbett D."/>
            <person name="Henrissat B."/>
            <person name="Matheny P.B."/>
            <person name="Labbe J."/>
            <person name="Martin F.M."/>
        </authorList>
    </citation>
    <scope>NUCLEOTIDE SEQUENCE</scope>
    <source>
        <strain evidence="1">EC-137</strain>
    </source>
</reference>
<accession>A0ACB8QYL7</accession>
<evidence type="ECO:0000313" key="2">
    <source>
        <dbReference type="Proteomes" id="UP000814128"/>
    </source>
</evidence>